<comment type="caution">
    <text evidence="2">The sequence shown here is derived from an EMBL/GenBank/DDBJ whole genome shotgun (WGS) entry which is preliminary data.</text>
</comment>
<protein>
    <submittedName>
        <fullName evidence="2">Uncharacterized protein</fullName>
    </submittedName>
</protein>
<feature type="region of interest" description="Disordered" evidence="1">
    <location>
        <begin position="164"/>
        <end position="183"/>
    </location>
</feature>
<gene>
    <name evidence="2" type="ORF">PPERSA_00994</name>
</gene>
<dbReference type="InParanoid" id="A0A0V0R9D6"/>
<keyword evidence="3" id="KW-1185">Reference proteome</keyword>
<reference evidence="2 3" key="1">
    <citation type="journal article" date="2015" name="Sci. Rep.">
        <title>Genome of the facultative scuticociliatosis pathogen Pseudocohnilembus persalinus provides insight into its virulence through horizontal gene transfer.</title>
        <authorList>
            <person name="Xiong J."/>
            <person name="Wang G."/>
            <person name="Cheng J."/>
            <person name="Tian M."/>
            <person name="Pan X."/>
            <person name="Warren A."/>
            <person name="Jiang C."/>
            <person name="Yuan D."/>
            <person name="Miao W."/>
        </authorList>
    </citation>
    <scope>NUCLEOTIDE SEQUENCE [LARGE SCALE GENOMIC DNA]</scope>
    <source>
        <strain evidence="2">36N120E</strain>
    </source>
</reference>
<accession>A0A0V0R9D6</accession>
<dbReference type="AlphaFoldDB" id="A0A0V0R9D6"/>
<dbReference type="EMBL" id="LDAU01000019">
    <property type="protein sequence ID" value="KRX10824.1"/>
    <property type="molecule type" value="Genomic_DNA"/>
</dbReference>
<proteinExistence type="predicted"/>
<feature type="compositionally biased region" description="Polar residues" evidence="1">
    <location>
        <begin position="168"/>
        <end position="183"/>
    </location>
</feature>
<organism evidence="2 3">
    <name type="scientific">Pseudocohnilembus persalinus</name>
    <name type="common">Ciliate</name>
    <dbReference type="NCBI Taxonomy" id="266149"/>
    <lineage>
        <taxon>Eukaryota</taxon>
        <taxon>Sar</taxon>
        <taxon>Alveolata</taxon>
        <taxon>Ciliophora</taxon>
        <taxon>Intramacronucleata</taxon>
        <taxon>Oligohymenophorea</taxon>
        <taxon>Scuticociliatia</taxon>
        <taxon>Philasterida</taxon>
        <taxon>Pseudocohnilembidae</taxon>
        <taxon>Pseudocohnilembus</taxon>
    </lineage>
</organism>
<evidence type="ECO:0000313" key="2">
    <source>
        <dbReference type="EMBL" id="KRX10824.1"/>
    </source>
</evidence>
<name>A0A0V0R9D6_PSEPJ</name>
<evidence type="ECO:0000256" key="1">
    <source>
        <dbReference type="SAM" id="MobiDB-lite"/>
    </source>
</evidence>
<dbReference type="Proteomes" id="UP000054937">
    <property type="component" value="Unassembled WGS sequence"/>
</dbReference>
<sequence>MELEDIDKKKMNQLLQNMCNFDVDIQIITSVDLASFVVQENGKNKTSLSSQNYKDIIQAYLKQFLSYNNEVQFNSYQNIVKITPFLDEDSKIQFIEDLFKILENQNNNDNKKQLNQDMINLIFMILPKIIEKQSSQKLIDVILLNNLSNSDSSELIDEYQYTDEENTDSQNSQIDNSYDSNLSQQSNYEDKVTIRYLVDNELSYNQKNSIIFKQIFEQNEEIQLHALNLFRVILDYSYKLNQKKTQFQVNTSYLDKETIPLLYNNNKKTLNNSEKQLSNYSQSSKNNSENNSYQNQNNINNLFDLHEIQYSLNSTTNEDLVLLLFSKIYDVYQLNQTKPIFKTQAIKVVLDIVENYPQEFLQIQLMWDEFFQFIKLQNVSSTIEYKQNKYFQWKFNKANYKH</sequence>
<evidence type="ECO:0000313" key="3">
    <source>
        <dbReference type="Proteomes" id="UP000054937"/>
    </source>
</evidence>